<evidence type="ECO:0000256" key="1">
    <source>
        <dbReference type="ARBA" id="ARBA00022801"/>
    </source>
</evidence>
<comment type="caution">
    <text evidence="3">The sequence shown here is derived from an EMBL/GenBank/DDBJ whole genome shotgun (WGS) entry which is preliminary data.</text>
</comment>
<dbReference type="SUPFAM" id="SSF53474">
    <property type="entry name" value="alpha/beta-Hydrolases"/>
    <property type="match status" value="1"/>
</dbReference>
<feature type="domain" description="AB hydrolase-1" evidence="2">
    <location>
        <begin position="37"/>
        <end position="224"/>
    </location>
</feature>
<organism evidence="3">
    <name type="scientific">Streptomyces sp. SID12501</name>
    <dbReference type="NCBI Taxonomy" id="2706042"/>
    <lineage>
        <taxon>Bacteria</taxon>
        <taxon>Bacillati</taxon>
        <taxon>Actinomycetota</taxon>
        <taxon>Actinomycetes</taxon>
        <taxon>Kitasatosporales</taxon>
        <taxon>Streptomycetaceae</taxon>
        <taxon>Streptomyces</taxon>
    </lineage>
</organism>
<dbReference type="Gene3D" id="3.40.50.1820">
    <property type="entry name" value="alpha/beta hydrolase"/>
    <property type="match status" value="1"/>
</dbReference>
<keyword evidence="1 3" id="KW-0378">Hydrolase</keyword>
<name>A0A6B3BQ29_9ACTN</name>
<accession>A0A6B3BQ29</accession>
<protein>
    <submittedName>
        <fullName evidence="3">Alpha/beta fold hydrolase</fullName>
    </submittedName>
</protein>
<dbReference type="GO" id="GO:0016020">
    <property type="term" value="C:membrane"/>
    <property type="evidence" value="ECO:0007669"/>
    <property type="project" value="TreeGrafter"/>
</dbReference>
<reference evidence="3" key="1">
    <citation type="submission" date="2020-01" db="EMBL/GenBank/DDBJ databases">
        <title>Insect and environment-associated Actinomycetes.</title>
        <authorList>
            <person name="Currrie C."/>
            <person name="Chevrette M."/>
            <person name="Carlson C."/>
            <person name="Stubbendieck R."/>
            <person name="Wendt-Pienkowski E."/>
        </authorList>
    </citation>
    <scope>NUCLEOTIDE SEQUENCE</scope>
    <source>
        <strain evidence="3">SID12501</strain>
    </source>
</reference>
<dbReference type="PANTHER" id="PTHR43798">
    <property type="entry name" value="MONOACYLGLYCEROL LIPASE"/>
    <property type="match status" value="1"/>
</dbReference>
<dbReference type="RefSeq" id="WP_164313865.1">
    <property type="nucleotide sequence ID" value="NZ_JAAGLU010000008.1"/>
</dbReference>
<dbReference type="EMBL" id="JAAGLU010000008">
    <property type="protein sequence ID" value="NEC86408.1"/>
    <property type="molecule type" value="Genomic_DNA"/>
</dbReference>
<dbReference type="PRINTS" id="PR00111">
    <property type="entry name" value="ABHYDROLASE"/>
</dbReference>
<dbReference type="InterPro" id="IPR029058">
    <property type="entry name" value="AB_hydrolase_fold"/>
</dbReference>
<dbReference type="PANTHER" id="PTHR43798:SF31">
    <property type="entry name" value="AB HYDROLASE SUPERFAMILY PROTEIN YCLE"/>
    <property type="match status" value="1"/>
</dbReference>
<evidence type="ECO:0000313" key="3">
    <source>
        <dbReference type="EMBL" id="NEC86408.1"/>
    </source>
</evidence>
<proteinExistence type="predicted"/>
<gene>
    <name evidence="3" type="ORF">G3I71_11385</name>
</gene>
<dbReference type="InterPro" id="IPR050266">
    <property type="entry name" value="AB_hydrolase_sf"/>
</dbReference>
<sequence length="273" mass="30565">MLNTLEMSQEQAARVSAYATALRLAIPGVHLPGRLPAHFTFDFLADAVRHVLDELGHQRVSIHGISYGGNIAYHFAARYPDAVERLLLTGTAGPGGLALYDPALWESLALRWRTSPREEFAEEMTALLTGTDWGLAAEALQPMRRMVQIWARRLTEDSMQLGIDCGLRMESLTTATVPVPALAVTGEHDAWTPPEACRQLVSAWPDARFTTIRQSDHFVPMTRPAEHADLARRFFLGKLDDMDEQEETVGDFSYCTAWERFQHSTSWQSRSPV</sequence>
<dbReference type="InterPro" id="IPR000073">
    <property type="entry name" value="AB_hydrolase_1"/>
</dbReference>
<dbReference type="AlphaFoldDB" id="A0A6B3BQ29"/>
<evidence type="ECO:0000259" key="2">
    <source>
        <dbReference type="Pfam" id="PF00561"/>
    </source>
</evidence>
<dbReference type="GO" id="GO:0016787">
    <property type="term" value="F:hydrolase activity"/>
    <property type="evidence" value="ECO:0007669"/>
    <property type="project" value="UniProtKB-KW"/>
</dbReference>
<dbReference type="Pfam" id="PF00561">
    <property type="entry name" value="Abhydrolase_1"/>
    <property type="match status" value="1"/>
</dbReference>